<dbReference type="FunFam" id="3.30.200.20:FF:000538">
    <property type="entry name" value="Putative Casein kinase I"/>
    <property type="match status" value="1"/>
</dbReference>
<dbReference type="InterPro" id="IPR011009">
    <property type="entry name" value="Kinase-like_dom_sf"/>
</dbReference>
<keyword evidence="6 9" id="KW-0547">Nucleotide-binding</keyword>
<keyword evidence="11" id="KW-1133">Transmembrane helix</keyword>
<keyword evidence="11" id="KW-0812">Transmembrane</keyword>
<dbReference type="AlphaFoldDB" id="A0AAW2N2P2"/>
<evidence type="ECO:0000256" key="10">
    <source>
        <dbReference type="SAM" id="MobiDB-lite"/>
    </source>
</evidence>
<comment type="similarity">
    <text evidence="1">Belongs to the protein kinase superfamily. CK1 Ser/Thr protein kinase family. Casein kinase I subfamily.</text>
</comment>
<keyword evidence="7 13" id="KW-0418">Kinase</keyword>
<sequence>MEPRVGNKYRLGRKIGSGSFGEIYLGTNIQTNEEVAIKLENVKTKHPQLLYESKLYRILQGGTGIPNVRWFGVEGDYNVLVMDLLGPSLEDLFNFCSRKLSLKTVLMLADQMINRVEFVHSKSFLHRDIKPDNFLMGLEGEQIRFTSLILVWRRNIETVQLTNIFLTGCAYPVPLQPFHLACRWVLPSEAELLKADGTSWCKGALEPTRTAHGAPDKGALAPAAIAAPGKTPMPFLGFLLLAFFVFAFALTILSFLVQENKNLTGTARYASMNTHLGIEQSRRDDLESLGFVLMYFLRGSLPWQGLKAGTKKQKYEKISEKKVSTSIEALCRGYPTEFASYFHYCRSLRFEDKPDYAYLKRIFRDLFIREGFQFDYVFDWTILKYQQSQMAAPPSRALGPNAGTSSGLPPAVPSGERLPGEEEGRQAGTSADPSRRRSSGQLINAGSLSRQKSPAANDSASKDAMLSSSTFFGRSSGTLRRTAVSGSRETFTLGNDSEPTRSRTPEASPATVNKISSGQRTSPLGGSSEPKHTSSGRNNTSIKNYDSAIKGIESLHFDDEERFH</sequence>
<dbReference type="EMBL" id="JACGWM010000012">
    <property type="protein sequence ID" value="KAL0337268.1"/>
    <property type="molecule type" value="Genomic_DNA"/>
</dbReference>
<dbReference type="SMART" id="SM00220">
    <property type="entry name" value="S_TKc"/>
    <property type="match status" value="1"/>
</dbReference>
<evidence type="ECO:0000256" key="5">
    <source>
        <dbReference type="ARBA" id="ARBA00022679"/>
    </source>
</evidence>
<keyword evidence="11" id="KW-0472">Membrane</keyword>
<evidence type="ECO:0000259" key="12">
    <source>
        <dbReference type="PROSITE" id="PS50011"/>
    </source>
</evidence>
<evidence type="ECO:0000256" key="1">
    <source>
        <dbReference type="ARBA" id="ARBA00005926"/>
    </source>
</evidence>
<reference evidence="13" key="1">
    <citation type="submission" date="2020-06" db="EMBL/GenBank/DDBJ databases">
        <authorList>
            <person name="Li T."/>
            <person name="Hu X."/>
            <person name="Zhang T."/>
            <person name="Song X."/>
            <person name="Zhang H."/>
            <person name="Dai N."/>
            <person name="Sheng W."/>
            <person name="Hou X."/>
            <person name="Wei L."/>
        </authorList>
    </citation>
    <scope>NUCLEOTIDE SEQUENCE</scope>
    <source>
        <strain evidence="13">KEN8</strain>
        <tissue evidence="13">Leaf</tissue>
    </source>
</reference>
<dbReference type="GO" id="GO:0005524">
    <property type="term" value="F:ATP binding"/>
    <property type="evidence" value="ECO:0007669"/>
    <property type="project" value="UniProtKB-UniRule"/>
</dbReference>
<feature type="domain" description="Protein kinase" evidence="12">
    <location>
        <begin position="9"/>
        <end position="368"/>
    </location>
</feature>
<feature type="binding site" evidence="9">
    <location>
        <position position="38"/>
    </location>
    <ligand>
        <name>ATP</name>
        <dbReference type="ChEBI" id="CHEBI:30616"/>
    </ligand>
</feature>
<feature type="region of interest" description="Disordered" evidence="10">
    <location>
        <begin position="393"/>
        <end position="545"/>
    </location>
</feature>
<evidence type="ECO:0000256" key="8">
    <source>
        <dbReference type="ARBA" id="ARBA00022840"/>
    </source>
</evidence>
<feature type="compositionally biased region" description="Polar residues" evidence="10">
    <location>
        <begin position="533"/>
        <end position="544"/>
    </location>
</feature>
<dbReference type="Gene3D" id="3.30.200.20">
    <property type="entry name" value="Phosphorylase Kinase, domain 1"/>
    <property type="match status" value="1"/>
</dbReference>
<keyword evidence="8 9" id="KW-0067">ATP-binding</keyword>
<evidence type="ECO:0000256" key="3">
    <source>
        <dbReference type="ARBA" id="ARBA00012513"/>
    </source>
</evidence>
<name>A0AAW2N2P2_9LAMI</name>
<dbReference type="InterPro" id="IPR017441">
    <property type="entry name" value="Protein_kinase_ATP_BS"/>
</dbReference>
<dbReference type="InterPro" id="IPR050235">
    <property type="entry name" value="CK1_Ser-Thr_kinase"/>
</dbReference>
<feature type="compositionally biased region" description="Polar residues" evidence="10">
    <location>
        <begin position="439"/>
        <end position="459"/>
    </location>
</feature>
<feature type="transmembrane region" description="Helical" evidence="11">
    <location>
        <begin position="235"/>
        <end position="257"/>
    </location>
</feature>
<keyword evidence="5" id="KW-0808">Transferase</keyword>
<organism evidence="13">
    <name type="scientific">Sesamum calycinum</name>
    <dbReference type="NCBI Taxonomy" id="2727403"/>
    <lineage>
        <taxon>Eukaryota</taxon>
        <taxon>Viridiplantae</taxon>
        <taxon>Streptophyta</taxon>
        <taxon>Embryophyta</taxon>
        <taxon>Tracheophyta</taxon>
        <taxon>Spermatophyta</taxon>
        <taxon>Magnoliopsida</taxon>
        <taxon>eudicotyledons</taxon>
        <taxon>Gunneridae</taxon>
        <taxon>Pentapetalae</taxon>
        <taxon>asterids</taxon>
        <taxon>lamiids</taxon>
        <taxon>Lamiales</taxon>
        <taxon>Pedaliaceae</taxon>
        <taxon>Sesamum</taxon>
    </lineage>
</organism>
<feature type="compositionally biased region" description="Low complexity" evidence="10">
    <location>
        <begin position="466"/>
        <end position="479"/>
    </location>
</feature>
<evidence type="ECO:0000256" key="9">
    <source>
        <dbReference type="PROSITE-ProRule" id="PRU10141"/>
    </source>
</evidence>
<dbReference type="Pfam" id="PF00069">
    <property type="entry name" value="Pkinase"/>
    <property type="match status" value="1"/>
</dbReference>
<gene>
    <name evidence="13" type="ORF">Scaly_2001900</name>
</gene>
<evidence type="ECO:0000256" key="11">
    <source>
        <dbReference type="SAM" id="Phobius"/>
    </source>
</evidence>
<comment type="caution">
    <text evidence="13">The sequence shown here is derived from an EMBL/GenBank/DDBJ whole genome shotgun (WGS) entry which is preliminary data.</text>
</comment>
<dbReference type="GO" id="GO:0004674">
    <property type="term" value="F:protein serine/threonine kinase activity"/>
    <property type="evidence" value="ECO:0007669"/>
    <property type="project" value="UniProtKB-KW"/>
</dbReference>
<accession>A0AAW2N2P2</accession>
<dbReference type="InterPro" id="IPR008271">
    <property type="entry name" value="Ser/Thr_kinase_AS"/>
</dbReference>
<evidence type="ECO:0000313" key="13">
    <source>
        <dbReference type="EMBL" id="KAL0337268.1"/>
    </source>
</evidence>
<dbReference type="PROSITE" id="PS50011">
    <property type="entry name" value="PROTEIN_KINASE_DOM"/>
    <property type="match status" value="1"/>
</dbReference>
<dbReference type="SUPFAM" id="SSF56112">
    <property type="entry name" value="Protein kinase-like (PK-like)"/>
    <property type="match status" value="1"/>
</dbReference>
<dbReference type="PROSITE" id="PS00108">
    <property type="entry name" value="PROTEIN_KINASE_ST"/>
    <property type="match status" value="1"/>
</dbReference>
<dbReference type="FunFam" id="1.10.510.10:FF:001417">
    <property type="entry name" value="Casein kinase I isoform alpha"/>
    <property type="match status" value="1"/>
</dbReference>
<feature type="compositionally biased region" description="Polar residues" evidence="10">
    <location>
        <begin position="510"/>
        <end position="525"/>
    </location>
</feature>
<keyword evidence="4" id="KW-0723">Serine/threonine-protein kinase</keyword>
<dbReference type="InterPro" id="IPR000719">
    <property type="entry name" value="Prot_kinase_dom"/>
</dbReference>
<reference evidence="13" key="2">
    <citation type="journal article" date="2024" name="Plant">
        <title>Genomic evolution and insights into agronomic trait innovations of Sesamum species.</title>
        <authorList>
            <person name="Miao H."/>
            <person name="Wang L."/>
            <person name="Qu L."/>
            <person name="Liu H."/>
            <person name="Sun Y."/>
            <person name="Le M."/>
            <person name="Wang Q."/>
            <person name="Wei S."/>
            <person name="Zheng Y."/>
            <person name="Lin W."/>
            <person name="Duan Y."/>
            <person name="Cao H."/>
            <person name="Xiong S."/>
            <person name="Wang X."/>
            <person name="Wei L."/>
            <person name="Li C."/>
            <person name="Ma Q."/>
            <person name="Ju M."/>
            <person name="Zhao R."/>
            <person name="Li G."/>
            <person name="Mu C."/>
            <person name="Tian Q."/>
            <person name="Mei H."/>
            <person name="Zhang T."/>
            <person name="Gao T."/>
            <person name="Zhang H."/>
        </authorList>
    </citation>
    <scope>NUCLEOTIDE SEQUENCE</scope>
    <source>
        <strain evidence="13">KEN8</strain>
    </source>
</reference>
<evidence type="ECO:0000256" key="6">
    <source>
        <dbReference type="ARBA" id="ARBA00022741"/>
    </source>
</evidence>
<feature type="compositionally biased region" description="Polar residues" evidence="10">
    <location>
        <begin position="484"/>
        <end position="497"/>
    </location>
</feature>
<dbReference type="PROSITE" id="PS00107">
    <property type="entry name" value="PROTEIN_KINASE_ATP"/>
    <property type="match status" value="1"/>
</dbReference>
<protein>
    <recommendedName>
        <fullName evidence="3">non-specific serine/threonine protein kinase</fullName>
        <ecNumber evidence="3">2.7.11.1</ecNumber>
    </recommendedName>
</protein>
<proteinExistence type="inferred from homology"/>
<evidence type="ECO:0000256" key="2">
    <source>
        <dbReference type="ARBA" id="ARBA00011245"/>
    </source>
</evidence>
<comment type="subunit">
    <text evidence="2">Monomer.</text>
</comment>
<dbReference type="PANTHER" id="PTHR11909">
    <property type="entry name" value="CASEIN KINASE-RELATED"/>
    <property type="match status" value="1"/>
</dbReference>
<dbReference type="EC" id="2.7.11.1" evidence="3"/>
<dbReference type="Gene3D" id="1.10.510.10">
    <property type="entry name" value="Transferase(Phosphotransferase) domain 1"/>
    <property type="match status" value="2"/>
</dbReference>
<evidence type="ECO:0000256" key="7">
    <source>
        <dbReference type="ARBA" id="ARBA00022777"/>
    </source>
</evidence>
<evidence type="ECO:0000256" key="4">
    <source>
        <dbReference type="ARBA" id="ARBA00022527"/>
    </source>
</evidence>